<dbReference type="AlphaFoldDB" id="A0A371HM30"/>
<feature type="region of interest" description="Disordered" evidence="1">
    <location>
        <begin position="1"/>
        <end position="41"/>
    </location>
</feature>
<evidence type="ECO:0000313" key="2">
    <source>
        <dbReference type="EMBL" id="RDY03856.1"/>
    </source>
</evidence>
<dbReference type="Proteomes" id="UP000257109">
    <property type="component" value="Unassembled WGS sequence"/>
</dbReference>
<proteinExistence type="predicted"/>
<protein>
    <submittedName>
        <fullName evidence="2">Uncharacterized protein</fullName>
    </submittedName>
</protein>
<feature type="compositionally biased region" description="Basic and acidic residues" evidence="1">
    <location>
        <begin position="1"/>
        <end position="38"/>
    </location>
</feature>
<dbReference type="EMBL" id="QJKJ01002193">
    <property type="protein sequence ID" value="RDY03856.1"/>
    <property type="molecule type" value="Genomic_DNA"/>
</dbReference>
<evidence type="ECO:0000256" key="1">
    <source>
        <dbReference type="SAM" id="MobiDB-lite"/>
    </source>
</evidence>
<evidence type="ECO:0000313" key="3">
    <source>
        <dbReference type="Proteomes" id="UP000257109"/>
    </source>
</evidence>
<dbReference type="OrthoDB" id="1934635at2759"/>
<reference evidence="2" key="1">
    <citation type="submission" date="2018-05" db="EMBL/GenBank/DDBJ databases">
        <title>Draft genome of Mucuna pruriens seed.</title>
        <authorList>
            <person name="Nnadi N.E."/>
            <person name="Vos R."/>
            <person name="Hasami M.H."/>
            <person name="Devisetty U.K."/>
            <person name="Aguiy J.C."/>
        </authorList>
    </citation>
    <scope>NUCLEOTIDE SEQUENCE [LARGE SCALE GENOMIC DNA]</scope>
    <source>
        <strain evidence="2">JCA_2017</strain>
    </source>
</reference>
<sequence>MKKKESKSETERRKEKGKEIMGENKKSVKRKEQNKGGEKSLLGQEGTLFIVPTNMLLHIFPSITIMHASKNKMLDELQDVFPKDVPYELPLLRYIEHHMDLTLGATLPNEAAYKIDPGEAK</sequence>
<name>A0A371HM30_MUCPR</name>
<feature type="non-terminal residue" evidence="2">
    <location>
        <position position="1"/>
    </location>
</feature>
<accession>A0A371HM30</accession>
<organism evidence="2 3">
    <name type="scientific">Mucuna pruriens</name>
    <name type="common">Velvet bean</name>
    <name type="synonym">Dolichos pruriens</name>
    <dbReference type="NCBI Taxonomy" id="157652"/>
    <lineage>
        <taxon>Eukaryota</taxon>
        <taxon>Viridiplantae</taxon>
        <taxon>Streptophyta</taxon>
        <taxon>Embryophyta</taxon>
        <taxon>Tracheophyta</taxon>
        <taxon>Spermatophyta</taxon>
        <taxon>Magnoliopsida</taxon>
        <taxon>eudicotyledons</taxon>
        <taxon>Gunneridae</taxon>
        <taxon>Pentapetalae</taxon>
        <taxon>rosids</taxon>
        <taxon>fabids</taxon>
        <taxon>Fabales</taxon>
        <taxon>Fabaceae</taxon>
        <taxon>Papilionoideae</taxon>
        <taxon>50 kb inversion clade</taxon>
        <taxon>NPAAA clade</taxon>
        <taxon>indigoferoid/millettioid clade</taxon>
        <taxon>Phaseoleae</taxon>
        <taxon>Mucuna</taxon>
    </lineage>
</organism>
<keyword evidence="3" id="KW-1185">Reference proteome</keyword>
<gene>
    <name evidence="2" type="ORF">CR513_12511</name>
</gene>
<comment type="caution">
    <text evidence="2">The sequence shown here is derived from an EMBL/GenBank/DDBJ whole genome shotgun (WGS) entry which is preliminary data.</text>
</comment>